<reference evidence="9" key="2">
    <citation type="submission" date="2023-05" db="EMBL/GenBank/DDBJ databases">
        <authorList>
            <person name="Fouks B."/>
        </authorList>
    </citation>
    <scope>NUCLEOTIDE SEQUENCE</scope>
    <source>
        <strain evidence="9">Stay&amp;Tobe</strain>
        <tissue evidence="9">Testes</tissue>
    </source>
</reference>
<dbReference type="PRINTS" id="PR00947">
    <property type="entry name" value="CUTICLE"/>
</dbReference>
<protein>
    <recommendedName>
        <fullName evidence="11">Neurobeachin</fullName>
    </recommendedName>
</protein>
<dbReference type="SUPFAM" id="SSF50729">
    <property type="entry name" value="PH domain-like"/>
    <property type="match status" value="1"/>
</dbReference>
<feature type="domain" description="BEACH" evidence="7">
    <location>
        <begin position="461"/>
        <end position="753"/>
    </location>
</feature>
<dbReference type="PROSITE" id="PS51155">
    <property type="entry name" value="CHIT_BIND_RR_2"/>
    <property type="match status" value="1"/>
</dbReference>
<feature type="non-terminal residue" evidence="9">
    <location>
        <position position="1"/>
    </location>
</feature>
<keyword evidence="6" id="KW-0812">Transmembrane</keyword>
<keyword evidence="6" id="KW-0472">Membrane</keyword>
<dbReference type="FunFam" id="1.10.1540.10:FF:000001">
    <property type="entry name" value="neurobeachin isoform X1"/>
    <property type="match status" value="1"/>
</dbReference>
<dbReference type="InterPro" id="IPR015943">
    <property type="entry name" value="WD40/YVTN_repeat-like_dom_sf"/>
</dbReference>
<dbReference type="Gene3D" id="2.30.29.30">
    <property type="entry name" value="Pleckstrin-homology domain (PH domain)/Phosphotyrosine-binding domain (PTB)"/>
    <property type="match status" value="1"/>
</dbReference>
<dbReference type="InterPro" id="IPR023362">
    <property type="entry name" value="PH-BEACH_dom"/>
</dbReference>
<dbReference type="Gene3D" id="1.10.1540.10">
    <property type="entry name" value="BEACH domain"/>
    <property type="match status" value="1"/>
</dbReference>
<dbReference type="Gene3D" id="2.130.10.10">
    <property type="entry name" value="YVTN repeat-like/Quinoprotein amine dehydrogenase"/>
    <property type="match status" value="1"/>
</dbReference>
<dbReference type="InterPro" id="IPR046851">
    <property type="entry name" value="NBCH_WD40"/>
</dbReference>
<evidence type="ECO:0000256" key="3">
    <source>
        <dbReference type="ARBA" id="ARBA00022737"/>
    </source>
</evidence>
<evidence type="ECO:0000256" key="2">
    <source>
        <dbReference type="ARBA" id="ARBA00022574"/>
    </source>
</evidence>
<evidence type="ECO:0000256" key="5">
    <source>
        <dbReference type="PROSITE-ProRule" id="PRU00497"/>
    </source>
</evidence>
<dbReference type="InterPro" id="IPR036372">
    <property type="entry name" value="BEACH_dom_sf"/>
</dbReference>
<proteinExistence type="predicted"/>
<dbReference type="Pfam" id="PF00379">
    <property type="entry name" value="Chitin_bind_4"/>
    <property type="match status" value="1"/>
</dbReference>
<keyword evidence="2 4" id="KW-0853">WD repeat</keyword>
<dbReference type="CDD" id="cd01201">
    <property type="entry name" value="PH_BEACH"/>
    <property type="match status" value="1"/>
</dbReference>
<dbReference type="InterPro" id="IPR001680">
    <property type="entry name" value="WD40_rpt"/>
</dbReference>
<dbReference type="GO" id="GO:0008104">
    <property type="term" value="P:intracellular protein localization"/>
    <property type="evidence" value="ECO:0007669"/>
    <property type="project" value="TreeGrafter"/>
</dbReference>
<dbReference type="InterPro" id="IPR000618">
    <property type="entry name" value="Insect_cuticle"/>
</dbReference>
<comment type="caution">
    <text evidence="9">The sequence shown here is derived from an EMBL/GenBank/DDBJ whole genome shotgun (WGS) entry which is preliminary data.</text>
</comment>
<dbReference type="InterPro" id="IPR050865">
    <property type="entry name" value="BEACH_Domain"/>
</dbReference>
<dbReference type="PROSITE" id="PS50197">
    <property type="entry name" value="BEACH"/>
    <property type="match status" value="1"/>
</dbReference>
<dbReference type="SMART" id="SM01026">
    <property type="entry name" value="Beach"/>
    <property type="match status" value="1"/>
</dbReference>
<dbReference type="EMBL" id="JASPKZ010006066">
    <property type="protein sequence ID" value="KAJ9587753.1"/>
    <property type="molecule type" value="Genomic_DNA"/>
</dbReference>
<dbReference type="GO" id="GO:0042302">
    <property type="term" value="F:structural constituent of cuticle"/>
    <property type="evidence" value="ECO:0007669"/>
    <property type="project" value="UniProtKB-UniRule"/>
</dbReference>
<evidence type="ECO:0000256" key="6">
    <source>
        <dbReference type="SAM" id="Phobius"/>
    </source>
</evidence>
<evidence type="ECO:0000259" key="7">
    <source>
        <dbReference type="PROSITE" id="PS50197"/>
    </source>
</evidence>
<dbReference type="InterPro" id="IPR031311">
    <property type="entry name" value="CHIT_BIND_RR_consensus"/>
</dbReference>
<evidence type="ECO:0000313" key="9">
    <source>
        <dbReference type="EMBL" id="KAJ9587753.1"/>
    </source>
</evidence>
<dbReference type="InterPro" id="IPR000409">
    <property type="entry name" value="BEACH_dom"/>
</dbReference>
<dbReference type="SUPFAM" id="SSF81837">
    <property type="entry name" value="BEACH domain"/>
    <property type="match status" value="1"/>
</dbReference>
<organism evidence="9 10">
    <name type="scientific">Diploptera punctata</name>
    <name type="common">Pacific beetle cockroach</name>
    <dbReference type="NCBI Taxonomy" id="6984"/>
    <lineage>
        <taxon>Eukaryota</taxon>
        <taxon>Metazoa</taxon>
        <taxon>Ecdysozoa</taxon>
        <taxon>Arthropoda</taxon>
        <taxon>Hexapoda</taxon>
        <taxon>Insecta</taxon>
        <taxon>Pterygota</taxon>
        <taxon>Neoptera</taxon>
        <taxon>Polyneoptera</taxon>
        <taxon>Dictyoptera</taxon>
        <taxon>Blattodea</taxon>
        <taxon>Blaberoidea</taxon>
        <taxon>Blaberidae</taxon>
        <taxon>Diplopterinae</taxon>
        <taxon>Diploptera</taxon>
    </lineage>
</organism>
<evidence type="ECO:0000313" key="10">
    <source>
        <dbReference type="Proteomes" id="UP001233999"/>
    </source>
</evidence>
<dbReference type="PROSITE" id="PS51783">
    <property type="entry name" value="PH_BEACH"/>
    <property type="match status" value="1"/>
</dbReference>
<dbReference type="PROSITE" id="PS50294">
    <property type="entry name" value="WD_REPEATS_REGION"/>
    <property type="match status" value="1"/>
</dbReference>
<feature type="repeat" description="WD" evidence="4">
    <location>
        <begin position="952"/>
        <end position="993"/>
    </location>
</feature>
<evidence type="ECO:0000259" key="8">
    <source>
        <dbReference type="PROSITE" id="PS51783"/>
    </source>
</evidence>
<feature type="transmembrane region" description="Helical" evidence="6">
    <location>
        <begin position="58"/>
        <end position="79"/>
    </location>
</feature>
<dbReference type="GO" id="GO:0016020">
    <property type="term" value="C:membrane"/>
    <property type="evidence" value="ECO:0007669"/>
    <property type="project" value="TreeGrafter"/>
</dbReference>
<dbReference type="GO" id="GO:0019901">
    <property type="term" value="F:protein kinase binding"/>
    <property type="evidence" value="ECO:0007669"/>
    <property type="project" value="TreeGrafter"/>
</dbReference>
<dbReference type="PANTHER" id="PTHR13743:SF112">
    <property type="entry name" value="BEACH DOMAIN-CONTAINING PROTEIN"/>
    <property type="match status" value="1"/>
</dbReference>
<evidence type="ECO:0000256" key="1">
    <source>
        <dbReference type="ARBA" id="ARBA00022460"/>
    </source>
</evidence>
<accession>A0AAD7ZXS5</accession>
<dbReference type="Pfam" id="PF16057">
    <property type="entry name" value="DUF4800"/>
    <property type="match status" value="1"/>
</dbReference>
<dbReference type="PROSITE" id="PS50082">
    <property type="entry name" value="WD_REPEATS_2"/>
    <property type="match status" value="2"/>
</dbReference>
<dbReference type="SUPFAM" id="SSF50978">
    <property type="entry name" value="WD40 repeat-like"/>
    <property type="match status" value="1"/>
</dbReference>
<dbReference type="PANTHER" id="PTHR13743">
    <property type="entry name" value="BEIGE/BEACH-RELATED"/>
    <property type="match status" value="1"/>
</dbReference>
<feature type="repeat" description="WD" evidence="4">
    <location>
        <begin position="904"/>
        <end position="938"/>
    </location>
</feature>
<dbReference type="Pfam" id="PF20426">
    <property type="entry name" value="NBCH_WD40"/>
    <property type="match status" value="1"/>
</dbReference>
<keyword evidence="1 5" id="KW-0193">Cuticle</keyword>
<dbReference type="PROSITE" id="PS00233">
    <property type="entry name" value="CHIT_BIND_RR_1"/>
    <property type="match status" value="1"/>
</dbReference>
<dbReference type="AlphaFoldDB" id="A0AAD7ZXS5"/>
<feature type="domain" description="BEACH-type PH" evidence="8">
    <location>
        <begin position="351"/>
        <end position="448"/>
    </location>
</feature>
<evidence type="ECO:0008006" key="11">
    <source>
        <dbReference type="Google" id="ProtNLM"/>
    </source>
</evidence>
<keyword evidence="3" id="KW-0677">Repeat</keyword>
<feature type="non-terminal residue" evidence="9">
    <location>
        <position position="1095"/>
    </location>
</feature>
<dbReference type="CDD" id="cd06071">
    <property type="entry name" value="Beach"/>
    <property type="match status" value="1"/>
</dbReference>
<evidence type="ECO:0000256" key="4">
    <source>
        <dbReference type="PROSITE-ProRule" id="PRU00221"/>
    </source>
</evidence>
<dbReference type="SMART" id="SM00320">
    <property type="entry name" value="WD40"/>
    <property type="match status" value="4"/>
</dbReference>
<dbReference type="InterPro" id="IPR011993">
    <property type="entry name" value="PH-like_dom_sf"/>
</dbReference>
<keyword evidence="10" id="KW-1185">Reference proteome</keyword>
<gene>
    <name evidence="9" type="ORF">L9F63_018825</name>
</gene>
<dbReference type="Proteomes" id="UP001233999">
    <property type="component" value="Unassembled WGS sequence"/>
</dbReference>
<keyword evidence="6" id="KW-1133">Transmembrane helix</keyword>
<dbReference type="GO" id="GO:0005829">
    <property type="term" value="C:cytosol"/>
    <property type="evidence" value="ECO:0007669"/>
    <property type="project" value="TreeGrafter"/>
</dbReference>
<dbReference type="Pfam" id="PF14844">
    <property type="entry name" value="PH_BEACH"/>
    <property type="match status" value="1"/>
</dbReference>
<reference evidence="9" key="1">
    <citation type="journal article" date="2023" name="IScience">
        <title>Live-bearing cockroach genome reveals convergent evolutionary mechanisms linked to viviparity in insects and beyond.</title>
        <authorList>
            <person name="Fouks B."/>
            <person name="Harrison M.C."/>
            <person name="Mikhailova A.A."/>
            <person name="Marchal E."/>
            <person name="English S."/>
            <person name="Carruthers M."/>
            <person name="Jennings E.C."/>
            <person name="Chiamaka E.L."/>
            <person name="Frigard R.A."/>
            <person name="Pippel M."/>
            <person name="Attardo G.M."/>
            <person name="Benoit J.B."/>
            <person name="Bornberg-Bauer E."/>
            <person name="Tobe S.S."/>
        </authorList>
    </citation>
    <scope>NUCLEOTIDE SEQUENCE</scope>
    <source>
        <strain evidence="9">Stay&amp;Tobe</strain>
    </source>
</reference>
<dbReference type="PROSITE" id="PS00678">
    <property type="entry name" value="WD_REPEATS_1"/>
    <property type="match status" value="1"/>
</dbReference>
<dbReference type="Pfam" id="PF02138">
    <property type="entry name" value="Beach"/>
    <property type="match status" value="1"/>
</dbReference>
<dbReference type="InterPro" id="IPR019775">
    <property type="entry name" value="WD40_repeat_CS"/>
</dbReference>
<dbReference type="InterPro" id="IPR036322">
    <property type="entry name" value="WD40_repeat_dom_sf"/>
</dbReference>
<name>A0AAD7ZXS5_DIPPU</name>
<sequence>RKARKAVPCDMAVSESFISAIVRPLEIRSFRNSLAMSSLLFAMLFYKYNPTISLDLNGYMFELYVFLLKVLVLAVTLVATRAGLLPAAPLAYHAPAALAYPAPVAAPVAVAPRIAAPLAVAPRVAAPLAVAAPVAKLDYADAYPQYQFAYTVQDALTGDSKAQEETRDGGIVKGSYSLIEPDGVRRTVNYYADPVNGFNAVVQRDVPAVAAAPIGVVSRQPLRVPVAVSGETICKNYWRHIFSVIRKNNNNRHWKLSPHENFSRMRLKLCPSLTFDPHTDASNLRDNTANVKRNSVGWLSRMQSAEEMPLSLNITSAAVRGETEEDNLPEEELRIASESEISWTHEGNETAGKEKLVMSQECDLVTLMSVVRGRIDLTTTHLYFCDLSPVKEDIERQDFKWALSRLREVHLRRYNLRRSALEFFLTDQTNYLLNFSTKTRNKVFTRILSLRPPNLSHYSSRTPADLLRSTGLTQKWVNREISNFDYLMQLNTLAGRTYNDLSQYPVFPWILADYSSEELDLTIPATFRDLSKPIGVVNPKNVPEVKAKYDNFEDPSGTIAKFHYGTHYSNSAGVLHYLVRVEPFTSLHIELQSGRFDVADRQFHSIPQTWKLLMDNPNDVKELTPEFFYFPEFLKNMNEFDLGLLQGTKERVNDVILPKWASNAEDFIFKHRKALECDYISSHLHEWIDLIFGYKQKGPKAVEALNVFYYCSYEGAVDLDAITNPVEREAVEGMINNFGQTPSQLLKEPHPQRLSLEEAVSKMLKSDLRKADFTLFLDNIRPIPVDVSSEKDPVVFISAPRSPPRSFLQVGVADTLISVSKNGVVGAHSWHPGARGFNLDVDPTINSPKNLFTRKIPGPFHPSVTLNSHLFVVSHDAKFLFSGGYWDNSLRVYSLAKSKTVASVRRHFDLVTCVALDQCGSFLLTGSRDTTCVIWDVSQLGNDVTPRPVQTLYGHDKAVTCVGIMTELDMAVSGSLDGTVNVHTIQEGQYVRTLEPIGCESLNIEITFLALSSQGHVAFSASDKANHSVHVFSVNGENLGSKYVSGRVTGLSIAGDHLVVVDDAGDLTMSRLLGWAMAVFEFSMHCSIGDLLSPS</sequence>